<dbReference type="Pfam" id="PF00293">
    <property type="entry name" value="NUDIX"/>
    <property type="match status" value="1"/>
</dbReference>
<dbReference type="GO" id="GO:0016787">
    <property type="term" value="F:hydrolase activity"/>
    <property type="evidence" value="ECO:0007669"/>
    <property type="project" value="UniProtKB-KW"/>
</dbReference>
<dbReference type="Gene3D" id="3.90.79.10">
    <property type="entry name" value="Nucleoside Triphosphate Pyrophosphohydrolase"/>
    <property type="match status" value="1"/>
</dbReference>
<dbReference type="InterPro" id="IPR015797">
    <property type="entry name" value="NUDIX_hydrolase-like_dom_sf"/>
</dbReference>
<proteinExistence type="predicted"/>
<dbReference type="SUPFAM" id="SSF55811">
    <property type="entry name" value="Nudix"/>
    <property type="match status" value="1"/>
</dbReference>
<organism evidence="3 4">
    <name type="scientific">Proteus mirabilis</name>
    <dbReference type="NCBI Taxonomy" id="584"/>
    <lineage>
        <taxon>Bacteria</taxon>
        <taxon>Pseudomonadati</taxon>
        <taxon>Pseudomonadota</taxon>
        <taxon>Gammaproteobacteria</taxon>
        <taxon>Enterobacterales</taxon>
        <taxon>Morganellaceae</taxon>
        <taxon>Proteus</taxon>
    </lineage>
</organism>
<evidence type="ECO:0000313" key="3">
    <source>
        <dbReference type="EMBL" id="SUC39882.1"/>
    </source>
</evidence>
<sequence length="143" mass="16101">MEQENTAVVEWVDIVDEKNEVVAQATRQQMRAENLRHRATYIVVHDGMGKILAQRRTETKDFYPGWLDATAGGVVQQGENALESARREAEEELGIAGVPLPNMDNSIMTMRVAAFGEAYLVVYHMGHLHYSQKKSRKYAGLLP</sequence>
<dbReference type="EC" id="3.6.-.-" evidence="3"/>
<dbReference type="PROSITE" id="PS51462">
    <property type="entry name" value="NUDIX"/>
    <property type="match status" value="1"/>
</dbReference>
<dbReference type="EMBL" id="UGTS01000006">
    <property type="protein sequence ID" value="SUC39882.1"/>
    <property type="molecule type" value="Genomic_DNA"/>
</dbReference>
<evidence type="ECO:0000259" key="2">
    <source>
        <dbReference type="PROSITE" id="PS51462"/>
    </source>
</evidence>
<reference evidence="3 4" key="1">
    <citation type="submission" date="2018-06" db="EMBL/GenBank/DDBJ databases">
        <authorList>
            <consortium name="Pathogen Informatics"/>
            <person name="Doyle S."/>
        </authorList>
    </citation>
    <scope>NUCLEOTIDE SEQUENCE [LARGE SCALE GENOMIC DNA]</scope>
    <source>
        <strain evidence="3 4">NCTC11938</strain>
    </source>
</reference>
<gene>
    <name evidence="3" type="primary">yfcD</name>
    <name evidence="3" type="ORF">NCTC11938_04157</name>
</gene>
<evidence type="ECO:0000313" key="4">
    <source>
        <dbReference type="Proteomes" id="UP000254191"/>
    </source>
</evidence>
<dbReference type="Proteomes" id="UP000254191">
    <property type="component" value="Unassembled WGS sequence"/>
</dbReference>
<comment type="cofactor">
    <cofactor evidence="1">
        <name>Mg(2+)</name>
        <dbReference type="ChEBI" id="CHEBI:18420"/>
    </cofactor>
</comment>
<dbReference type="InterPro" id="IPR000086">
    <property type="entry name" value="NUDIX_hydrolase_dom"/>
</dbReference>
<dbReference type="NCBIfam" id="NF011922">
    <property type="entry name" value="PRK15393.1"/>
    <property type="match status" value="1"/>
</dbReference>
<name>A0A379GG07_PROMI</name>
<accession>A0A379GG07</accession>
<protein>
    <submittedName>
        <fullName evidence="3">NUDIX hydrolase</fullName>
        <ecNumber evidence="3">3.6.-.-</ecNumber>
    </submittedName>
</protein>
<dbReference type="PANTHER" id="PTHR10885:SF0">
    <property type="entry name" value="ISOPENTENYL-DIPHOSPHATE DELTA-ISOMERASE"/>
    <property type="match status" value="1"/>
</dbReference>
<evidence type="ECO:0000256" key="1">
    <source>
        <dbReference type="ARBA" id="ARBA00001946"/>
    </source>
</evidence>
<feature type="domain" description="Nudix hydrolase" evidence="2">
    <location>
        <begin position="35"/>
        <end position="143"/>
    </location>
</feature>
<dbReference type="PANTHER" id="PTHR10885">
    <property type="entry name" value="ISOPENTENYL-DIPHOSPHATE DELTA-ISOMERASE"/>
    <property type="match status" value="1"/>
</dbReference>
<keyword evidence="3" id="KW-0378">Hydrolase</keyword>
<dbReference type="AlphaFoldDB" id="A0A379GG07"/>